<dbReference type="EMBL" id="JANURU010000005">
    <property type="protein sequence ID" value="MDL0146781.1"/>
    <property type="molecule type" value="Genomic_DNA"/>
</dbReference>
<protein>
    <submittedName>
        <fullName evidence="1">PIN domain-containing protein</fullName>
    </submittedName>
</protein>
<keyword evidence="2" id="KW-1185">Reference proteome</keyword>
<dbReference type="RefSeq" id="WP_289774041.1">
    <property type="nucleotide sequence ID" value="NZ_JANURU010000005.1"/>
</dbReference>
<name>A0ABT7I3D6_9BACT</name>
<sequence length="178" mass="21389">MKENLKAYLIDAENVSPHNFFKNYKFKKEEKNIFYIVGNSHLHFNTRCLKILSKTKYEIFTFDHPSKDYADKIILTLLGILATKKKITDIYIISNDKIFENLEYMYEFFGKEIHLIHIQREEPFFLKHEKDIIKLLEKANSKSEFHTLLQKTYQKTATNIYRFIKTNRPELLKTLENV</sequence>
<proteinExistence type="predicted"/>
<reference evidence="1" key="1">
    <citation type="submission" date="2022-08" db="EMBL/GenBank/DDBJ databases">
        <authorList>
            <person name="Wang H."/>
        </authorList>
    </citation>
    <scope>NUCLEOTIDE SEQUENCE</scope>
    <source>
        <strain evidence="1">XJK33-1</strain>
    </source>
</reference>
<evidence type="ECO:0000313" key="1">
    <source>
        <dbReference type="EMBL" id="MDL0146781.1"/>
    </source>
</evidence>
<gene>
    <name evidence="1" type="ORF">NYG95_03875</name>
</gene>
<reference evidence="1" key="2">
    <citation type="journal article" date="2023" name="Microorganisms">
        <title>Isolation and Genomic Characteristics of Cat-Borne Campylobacter felis sp. nov. and Sheep-Borne Campylobacter ovis sp. nov.</title>
        <authorList>
            <person name="Wang H."/>
            <person name="Li Y."/>
            <person name="Gu Y."/>
            <person name="Zhou G."/>
            <person name="Chen X."/>
            <person name="Zhang X."/>
            <person name="Shao Z."/>
            <person name="Zhang J."/>
            <person name="Zhang M."/>
        </authorList>
    </citation>
    <scope>NUCLEOTIDE SEQUENCE</scope>
    <source>
        <strain evidence="1">XJK33-1</strain>
    </source>
</reference>
<organism evidence="1 2">
    <name type="scientific">Campylobacter felis</name>
    <dbReference type="NCBI Taxonomy" id="2974565"/>
    <lineage>
        <taxon>Bacteria</taxon>
        <taxon>Pseudomonadati</taxon>
        <taxon>Campylobacterota</taxon>
        <taxon>Epsilonproteobacteria</taxon>
        <taxon>Campylobacterales</taxon>
        <taxon>Campylobacteraceae</taxon>
        <taxon>Campylobacter</taxon>
    </lineage>
</organism>
<comment type="caution">
    <text evidence="1">The sequence shown here is derived from an EMBL/GenBank/DDBJ whole genome shotgun (WGS) entry which is preliminary data.</text>
</comment>
<evidence type="ECO:0000313" key="2">
    <source>
        <dbReference type="Proteomes" id="UP001176223"/>
    </source>
</evidence>
<dbReference type="Proteomes" id="UP001176223">
    <property type="component" value="Unassembled WGS sequence"/>
</dbReference>
<accession>A0ABT7I3D6</accession>